<dbReference type="PANTHER" id="PTHR47782:SF14">
    <property type="entry name" value="ZN(II)2CYS6 TRANSCRIPTION FACTOR (EUROFUNG)"/>
    <property type="match status" value="1"/>
</dbReference>
<dbReference type="AlphaFoldDB" id="A0A0D2GXZ3"/>
<protein>
    <recommendedName>
        <fullName evidence="8">Xylanolytic transcriptional activator regulatory domain-containing protein</fullName>
    </recommendedName>
</protein>
<dbReference type="Proteomes" id="UP000053617">
    <property type="component" value="Unassembled WGS sequence"/>
</dbReference>
<proteinExistence type="predicted"/>
<comment type="subcellular location">
    <subcellularLocation>
        <location evidence="1">Nucleus</location>
    </subcellularLocation>
</comment>
<dbReference type="InterPro" id="IPR052202">
    <property type="entry name" value="Yeast_MetPath_Reg"/>
</dbReference>
<keyword evidence="6" id="KW-0804">Transcription</keyword>
<dbReference type="STRING" id="1442369.A0A0D2GXZ3"/>
<name>A0A0D2GXZ3_9EURO</name>
<evidence type="ECO:0000313" key="9">
    <source>
        <dbReference type="EMBL" id="KIX03043.1"/>
    </source>
</evidence>
<organism evidence="9 10">
    <name type="scientific">Rhinocladiella mackenziei CBS 650.93</name>
    <dbReference type="NCBI Taxonomy" id="1442369"/>
    <lineage>
        <taxon>Eukaryota</taxon>
        <taxon>Fungi</taxon>
        <taxon>Dikarya</taxon>
        <taxon>Ascomycota</taxon>
        <taxon>Pezizomycotina</taxon>
        <taxon>Eurotiomycetes</taxon>
        <taxon>Chaetothyriomycetidae</taxon>
        <taxon>Chaetothyriales</taxon>
        <taxon>Herpotrichiellaceae</taxon>
        <taxon>Rhinocladiella</taxon>
    </lineage>
</organism>
<evidence type="ECO:0000256" key="5">
    <source>
        <dbReference type="ARBA" id="ARBA00023125"/>
    </source>
</evidence>
<dbReference type="GO" id="GO:0006351">
    <property type="term" value="P:DNA-templated transcription"/>
    <property type="evidence" value="ECO:0007669"/>
    <property type="project" value="InterPro"/>
</dbReference>
<keyword evidence="5" id="KW-0238">DNA-binding</keyword>
<dbReference type="GeneID" id="25294664"/>
<dbReference type="GO" id="GO:0008270">
    <property type="term" value="F:zinc ion binding"/>
    <property type="evidence" value="ECO:0007669"/>
    <property type="project" value="InterPro"/>
</dbReference>
<dbReference type="GO" id="GO:0043565">
    <property type="term" value="F:sequence-specific DNA binding"/>
    <property type="evidence" value="ECO:0007669"/>
    <property type="project" value="TreeGrafter"/>
</dbReference>
<dbReference type="CDD" id="cd12148">
    <property type="entry name" value="fungal_TF_MHR"/>
    <property type="match status" value="1"/>
</dbReference>
<evidence type="ECO:0000256" key="3">
    <source>
        <dbReference type="ARBA" id="ARBA00022833"/>
    </source>
</evidence>
<dbReference type="SMART" id="SM00906">
    <property type="entry name" value="Fungal_trans"/>
    <property type="match status" value="1"/>
</dbReference>
<dbReference type="OrthoDB" id="2154091at2759"/>
<evidence type="ECO:0000256" key="1">
    <source>
        <dbReference type="ARBA" id="ARBA00004123"/>
    </source>
</evidence>
<reference evidence="9 10" key="1">
    <citation type="submission" date="2015-01" db="EMBL/GenBank/DDBJ databases">
        <title>The Genome Sequence of Rhinocladiella mackenzie CBS 650.93.</title>
        <authorList>
            <consortium name="The Broad Institute Genomics Platform"/>
            <person name="Cuomo C."/>
            <person name="de Hoog S."/>
            <person name="Gorbushina A."/>
            <person name="Stielow B."/>
            <person name="Teixiera M."/>
            <person name="Abouelleil A."/>
            <person name="Chapman S.B."/>
            <person name="Priest M."/>
            <person name="Young S.K."/>
            <person name="Wortman J."/>
            <person name="Nusbaum C."/>
            <person name="Birren B."/>
        </authorList>
    </citation>
    <scope>NUCLEOTIDE SEQUENCE [LARGE SCALE GENOMIC DNA]</scope>
    <source>
        <strain evidence="9 10">CBS 650.93</strain>
    </source>
</reference>
<dbReference type="EMBL" id="KN847479">
    <property type="protein sequence ID" value="KIX03043.1"/>
    <property type="molecule type" value="Genomic_DNA"/>
</dbReference>
<accession>A0A0D2GXZ3</accession>
<keyword evidence="4" id="KW-0805">Transcription regulation</keyword>
<evidence type="ECO:0000256" key="2">
    <source>
        <dbReference type="ARBA" id="ARBA00022723"/>
    </source>
</evidence>
<dbReference type="GO" id="GO:0000981">
    <property type="term" value="F:DNA-binding transcription factor activity, RNA polymerase II-specific"/>
    <property type="evidence" value="ECO:0007669"/>
    <property type="project" value="TreeGrafter"/>
</dbReference>
<gene>
    <name evidence="9" type="ORF">Z518_06593</name>
</gene>
<evidence type="ECO:0000256" key="6">
    <source>
        <dbReference type="ARBA" id="ARBA00023163"/>
    </source>
</evidence>
<dbReference type="GO" id="GO:0005634">
    <property type="term" value="C:nucleus"/>
    <property type="evidence" value="ECO:0007669"/>
    <property type="project" value="UniProtKB-SubCell"/>
</dbReference>
<dbReference type="InterPro" id="IPR007219">
    <property type="entry name" value="XnlR_reg_dom"/>
</dbReference>
<keyword evidence="3" id="KW-0862">Zinc</keyword>
<keyword evidence="10" id="KW-1185">Reference proteome</keyword>
<dbReference type="PANTHER" id="PTHR47782">
    <property type="entry name" value="ZN(II)2CYS6 TRANSCRIPTION FACTOR (EUROFUNG)-RELATED"/>
    <property type="match status" value="1"/>
</dbReference>
<evidence type="ECO:0000259" key="8">
    <source>
        <dbReference type="SMART" id="SM00906"/>
    </source>
</evidence>
<feature type="domain" description="Xylanolytic transcriptional activator regulatory" evidence="8">
    <location>
        <begin position="244"/>
        <end position="317"/>
    </location>
</feature>
<evidence type="ECO:0000256" key="7">
    <source>
        <dbReference type="ARBA" id="ARBA00023242"/>
    </source>
</evidence>
<dbReference type="Pfam" id="PF04082">
    <property type="entry name" value="Fungal_trans"/>
    <property type="match status" value="1"/>
</dbReference>
<keyword evidence="7" id="KW-0539">Nucleus</keyword>
<sequence length="566" mass="63595">MIYELNFYISQIKDLLDRWSALRERETSQAAQISGDLSQSKQPMSHRLNFDMHFPAPDDNDGSFLFFGSSSVYVLSIELLAIACPESTMLRPPENVSGRDNGIQQPSVQSLDNVSLRVIPSKVDILKLFDTYQESCMIFWPFPIESVSDDDIATFLQSTQEATSDSGPPTRVGAYSNFLIAMICSISAAHSSRTISTMGAYEDFFYRCALKLMKEVLSEATHESLRGLMMIIIYLLFRPQRGDLWMLLQSACRLAVELGYHRQDAPFSEDFDQRSWRSYTFWSLYRLEHTVAEVYGRPSDDLESISTIELPPMALPSFDMKRLSTLTGTTFVALVGLSRIRSEIFKTLYLPASASPLGLEDPFYLAKLRQIEKWCQKTMGGVKDRFSDVVFRIAYHSAMIFLFQKSLLRVISSIGESPINQQRMASSVAVQSFKSAGHLIDIYETLILSDEGQGLSNYPVTFVSAHEIYAAGLTLMAHCICLLDGRVGRIEFPIHSSQPLLQATSSPLHQSFFTHEETGRIHALSATCLSLLTWCAIQWPGMSGMVEIYREVSATTLPMMARQGLA</sequence>
<dbReference type="GO" id="GO:0045944">
    <property type="term" value="P:positive regulation of transcription by RNA polymerase II"/>
    <property type="evidence" value="ECO:0007669"/>
    <property type="project" value="TreeGrafter"/>
</dbReference>
<evidence type="ECO:0000256" key="4">
    <source>
        <dbReference type="ARBA" id="ARBA00023015"/>
    </source>
</evidence>
<evidence type="ECO:0000313" key="10">
    <source>
        <dbReference type="Proteomes" id="UP000053617"/>
    </source>
</evidence>
<dbReference type="RefSeq" id="XP_013270179.1">
    <property type="nucleotide sequence ID" value="XM_013414725.1"/>
</dbReference>
<dbReference type="VEuPathDB" id="FungiDB:Z518_06593"/>
<dbReference type="HOGENOM" id="CLU_019941_0_0_1"/>
<keyword evidence="2" id="KW-0479">Metal-binding</keyword>